<evidence type="ECO:0000313" key="2">
    <source>
        <dbReference type="EMBL" id="KLE01733.1"/>
    </source>
</evidence>
<feature type="transmembrane region" description="Helical" evidence="1">
    <location>
        <begin position="193"/>
        <end position="212"/>
    </location>
</feature>
<dbReference type="EMBL" id="JAIQ01000058">
    <property type="protein sequence ID" value="KLE01733.1"/>
    <property type="molecule type" value="Genomic_DNA"/>
</dbReference>
<feature type="transmembrane region" description="Helical" evidence="1">
    <location>
        <begin position="219"/>
        <end position="241"/>
    </location>
</feature>
<dbReference type="Proteomes" id="UP000035514">
    <property type="component" value="Unassembled WGS sequence"/>
</dbReference>
<feature type="transmembrane region" description="Helical" evidence="1">
    <location>
        <begin position="110"/>
        <end position="131"/>
    </location>
</feature>
<comment type="caution">
    <text evidence="2">The sequence shown here is derived from an EMBL/GenBank/DDBJ whole genome shotgun (WGS) entry which is preliminary data.</text>
</comment>
<keyword evidence="1" id="KW-1133">Transmembrane helix</keyword>
<feature type="transmembrane region" description="Helical" evidence="1">
    <location>
        <begin position="14"/>
        <end position="39"/>
    </location>
</feature>
<dbReference type="PATRIC" id="fig|1447256.3.peg.481"/>
<evidence type="ECO:0000256" key="1">
    <source>
        <dbReference type="SAM" id="Phobius"/>
    </source>
</evidence>
<name>A0A0G9KC07_9BACT</name>
<accession>A0A0G9KC07</accession>
<dbReference type="AlphaFoldDB" id="A0A0G9KC07"/>
<feature type="transmembrane region" description="Helical" evidence="1">
    <location>
        <begin position="59"/>
        <end position="81"/>
    </location>
</feature>
<keyword evidence="1" id="KW-0472">Membrane</keyword>
<proteinExistence type="predicted"/>
<organism evidence="2 3">
    <name type="scientific">Aliarcobacter butzleri L348</name>
    <dbReference type="NCBI Taxonomy" id="1447256"/>
    <lineage>
        <taxon>Bacteria</taxon>
        <taxon>Pseudomonadati</taxon>
        <taxon>Campylobacterota</taxon>
        <taxon>Epsilonproteobacteria</taxon>
        <taxon>Campylobacterales</taxon>
        <taxon>Arcobacteraceae</taxon>
        <taxon>Aliarcobacter</taxon>
    </lineage>
</organism>
<protein>
    <submittedName>
        <fullName evidence="2">Membrane protein</fullName>
    </submittedName>
</protein>
<evidence type="ECO:0000313" key="3">
    <source>
        <dbReference type="Proteomes" id="UP000035514"/>
    </source>
</evidence>
<gene>
    <name evidence="2" type="ORF">AA20_02510</name>
</gene>
<sequence>MDKFVNSIFLSNEIIIFLFVQLTLFILLFVAFYFSFFIIKNWDFSKTSNKQYKLEKTSYLVILIITFTLIVKIFLFPYFAYTLDNLSNVVPGAMCAAGIVGANKYGQINLFLKIVILFFIGIWLIINSFDIKEKTYPYTKKKYFLYIFIFILSIFELILDFLFLSNIPTKEPVLCCSVIFGVNSIGSKIPFDLSINTLLILFYMIYLLIIFLNLQKKAFLNLLTNFLFLYIAYYATTYFFSTYIYELPTHQCPFCMLQKEYFFIGYFIWGTLFLGIFFGVASFVLKLILKKDFDFIYRYSIIFNTLFVFSNSFYVIRYFIVNGVFL</sequence>
<feature type="transmembrane region" description="Helical" evidence="1">
    <location>
        <begin position="261"/>
        <end position="289"/>
    </location>
</feature>
<reference evidence="2 3" key="1">
    <citation type="submission" date="2014-01" db="EMBL/GenBank/DDBJ databases">
        <title>Development of a Comparative Genomic Fingerprinting Assay for High Resolution Genotyping of Arcobacter butzleri.</title>
        <authorList>
            <person name="Webb A.L."/>
            <person name="Inglis G.D."/>
            <person name="Kruczkiewicz P."/>
            <person name="Selinger L.B."/>
            <person name="Taboada E.N."/>
        </authorList>
    </citation>
    <scope>NUCLEOTIDE SEQUENCE [LARGE SCALE GENOMIC DNA]</scope>
    <source>
        <strain evidence="2 3">L348</strain>
    </source>
</reference>
<keyword evidence="1" id="KW-0812">Transmembrane</keyword>
<feature type="transmembrane region" description="Helical" evidence="1">
    <location>
        <begin position="143"/>
        <end position="164"/>
    </location>
</feature>
<feature type="transmembrane region" description="Helical" evidence="1">
    <location>
        <begin position="301"/>
        <end position="320"/>
    </location>
</feature>